<dbReference type="AlphaFoldDB" id="A0A1M5AAV3"/>
<name>A0A1M5AAV3_9FIRM</name>
<evidence type="ECO:0000313" key="3">
    <source>
        <dbReference type="EMBL" id="SHF27393.1"/>
    </source>
</evidence>
<dbReference type="RefSeq" id="WP_072936368.1">
    <property type="nucleotide sequence ID" value="NZ_FQUG01000011.1"/>
</dbReference>
<feature type="transmembrane region" description="Helical" evidence="1">
    <location>
        <begin position="87"/>
        <end position="105"/>
    </location>
</feature>
<evidence type="ECO:0000259" key="2">
    <source>
        <dbReference type="Pfam" id="PF13240"/>
    </source>
</evidence>
<keyword evidence="1" id="KW-1133">Transmembrane helix</keyword>
<keyword evidence="1" id="KW-0812">Transmembrane</keyword>
<accession>A0A1M5AAV3</accession>
<gene>
    <name evidence="3" type="ORF">SAMN02745190_02259</name>
</gene>
<reference evidence="3 4" key="1">
    <citation type="submission" date="2016-11" db="EMBL/GenBank/DDBJ databases">
        <authorList>
            <person name="Jaros S."/>
            <person name="Januszkiewicz K."/>
            <person name="Wedrychowicz H."/>
        </authorList>
    </citation>
    <scope>NUCLEOTIDE SEQUENCE [LARGE SCALE GENOMIC DNA]</scope>
    <source>
        <strain evidence="3 4">DSM 10502</strain>
    </source>
</reference>
<keyword evidence="1" id="KW-0472">Membrane</keyword>
<organism evidence="3 4">
    <name type="scientific">Schwartzia succinivorans DSM 10502</name>
    <dbReference type="NCBI Taxonomy" id="1123243"/>
    <lineage>
        <taxon>Bacteria</taxon>
        <taxon>Bacillati</taxon>
        <taxon>Bacillota</taxon>
        <taxon>Negativicutes</taxon>
        <taxon>Selenomonadales</taxon>
        <taxon>Selenomonadaceae</taxon>
        <taxon>Schwartzia</taxon>
    </lineage>
</organism>
<dbReference type="InterPro" id="IPR026870">
    <property type="entry name" value="Zinc_ribbon_dom"/>
</dbReference>
<keyword evidence="4" id="KW-1185">Reference proteome</keyword>
<dbReference type="Pfam" id="PF05656">
    <property type="entry name" value="DUF805"/>
    <property type="match status" value="1"/>
</dbReference>
<protein>
    <submittedName>
        <fullName evidence="3">Uncharacterized membrane protein YhaH, DUF805 family</fullName>
    </submittedName>
</protein>
<dbReference type="EMBL" id="FQUG01000011">
    <property type="protein sequence ID" value="SHF27393.1"/>
    <property type="molecule type" value="Genomic_DNA"/>
</dbReference>
<feature type="transmembrane region" description="Helical" evidence="1">
    <location>
        <begin position="111"/>
        <end position="132"/>
    </location>
</feature>
<proteinExistence type="predicted"/>
<dbReference type="Pfam" id="PF13240">
    <property type="entry name" value="Zn_Ribbon_1"/>
    <property type="match status" value="1"/>
</dbReference>
<dbReference type="OrthoDB" id="1664704at2"/>
<dbReference type="InterPro" id="IPR008523">
    <property type="entry name" value="DUF805"/>
</dbReference>
<dbReference type="PANTHER" id="PTHR34980">
    <property type="entry name" value="INNER MEMBRANE PROTEIN-RELATED-RELATED"/>
    <property type="match status" value="1"/>
</dbReference>
<feature type="transmembrane region" description="Helical" evidence="1">
    <location>
        <begin position="182"/>
        <end position="200"/>
    </location>
</feature>
<dbReference type="GO" id="GO:0005886">
    <property type="term" value="C:plasma membrane"/>
    <property type="evidence" value="ECO:0007669"/>
    <property type="project" value="TreeGrafter"/>
</dbReference>
<dbReference type="PANTHER" id="PTHR34980:SF3">
    <property type="entry name" value="BLR8105 PROTEIN"/>
    <property type="match status" value="1"/>
</dbReference>
<sequence>MSDVKFCPYCGKEVPAGAHFCGECGKELPHEAAEAGIPTVPPPQTTISAVLQNQPPQKPRRVPDVGFAENFLKSEGRLNRLRYFKRSIVVGILGMIIFLIVASFVDGNSRFEQAILAIAAGCTLPVSLMLNTRRLQDMGRDGTIADNIMRLDAAMYLMPVIFYPWEPPIENIAYIHFETLDYVYYSIVIISCVLNLYLLFAPGTHGDNKYGPSPLH</sequence>
<dbReference type="Proteomes" id="UP000184404">
    <property type="component" value="Unassembled WGS sequence"/>
</dbReference>
<feature type="domain" description="Zinc-ribbon" evidence="2">
    <location>
        <begin position="6"/>
        <end position="28"/>
    </location>
</feature>
<evidence type="ECO:0000313" key="4">
    <source>
        <dbReference type="Proteomes" id="UP000184404"/>
    </source>
</evidence>
<evidence type="ECO:0000256" key="1">
    <source>
        <dbReference type="SAM" id="Phobius"/>
    </source>
</evidence>